<dbReference type="Gene3D" id="1.10.3720.10">
    <property type="entry name" value="MetI-like"/>
    <property type="match status" value="1"/>
</dbReference>
<keyword evidence="6 7" id="KW-0472">Membrane</keyword>
<dbReference type="GO" id="GO:0005886">
    <property type="term" value="C:plasma membrane"/>
    <property type="evidence" value="ECO:0007669"/>
    <property type="project" value="UniProtKB-SubCell"/>
</dbReference>
<evidence type="ECO:0000256" key="4">
    <source>
        <dbReference type="ARBA" id="ARBA00022692"/>
    </source>
</evidence>
<evidence type="ECO:0000256" key="3">
    <source>
        <dbReference type="ARBA" id="ARBA00022475"/>
    </source>
</evidence>
<feature type="transmembrane region" description="Helical" evidence="7">
    <location>
        <begin position="218"/>
        <end position="235"/>
    </location>
</feature>
<feature type="transmembrane region" description="Helical" evidence="7">
    <location>
        <begin position="266"/>
        <end position="286"/>
    </location>
</feature>
<evidence type="ECO:0000259" key="8">
    <source>
        <dbReference type="PROSITE" id="PS50928"/>
    </source>
</evidence>
<gene>
    <name evidence="9" type="ORF">LF65_04369</name>
</gene>
<evidence type="ECO:0000313" key="10">
    <source>
        <dbReference type="Proteomes" id="UP000031866"/>
    </source>
</evidence>
<dbReference type="PANTHER" id="PTHR30193:SF37">
    <property type="entry name" value="INNER MEMBRANE ABC TRANSPORTER PERMEASE PROTEIN YCJO"/>
    <property type="match status" value="1"/>
</dbReference>
<dbReference type="EMBL" id="CP010086">
    <property type="protein sequence ID" value="AJH00909.1"/>
    <property type="molecule type" value="Genomic_DNA"/>
</dbReference>
<evidence type="ECO:0000313" key="9">
    <source>
        <dbReference type="EMBL" id="AJH00909.1"/>
    </source>
</evidence>
<dbReference type="CDD" id="cd06261">
    <property type="entry name" value="TM_PBP2"/>
    <property type="match status" value="1"/>
</dbReference>
<dbReference type="AlphaFoldDB" id="A0A0B5QVD6"/>
<organism evidence="9 10">
    <name type="scientific">Clostridium beijerinckii</name>
    <name type="common">Clostridium MP</name>
    <dbReference type="NCBI Taxonomy" id="1520"/>
    <lineage>
        <taxon>Bacteria</taxon>
        <taxon>Bacillati</taxon>
        <taxon>Bacillota</taxon>
        <taxon>Clostridia</taxon>
        <taxon>Eubacteriales</taxon>
        <taxon>Clostridiaceae</taxon>
        <taxon>Clostridium</taxon>
    </lineage>
</organism>
<feature type="transmembrane region" description="Helical" evidence="7">
    <location>
        <begin position="81"/>
        <end position="100"/>
    </location>
</feature>
<feature type="transmembrane region" description="Helical" evidence="7">
    <location>
        <begin position="160"/>
        <end position="183"/>
    </location>
</feature>
<dbReference type="KEGG" id="cbei:LF65_04369"/>
<dbReference type="InterPro" id="IPR051393">
    <property type="entry name" value="ABC_transporter_permease"/>
</dbReference>
<dbReference type="GO" id="GO:0055085">
    <property type="term" value="P:transmembrane transport"/>
    <property type="evidence" value="ECO:0007669"/>
    <property type="project" value="InterPro"/>
</dbReference>
<evidence type="ECO:0000256" key="7">
    <source>
        <dbReference type="RuleBase" id="RU363032"/>
    </source>
</evidence>
<protein>
    <submittedName>
        <fullName evidence="9">ABC transporter permease</fullName>
    </submittedName>
</protein>
<feature type="domain" description="ABC transmembrane type-1" evidence="8">
    <location>
        <begin position="75"/>
        <end position="287"/>
    </location>
</feature>
<dbReference type="RefSeq" id="WP_041898914.1">
    <property type="nucleotide sequence ID" value="NZ_CP010086.2"/>
</dbReference>
<dbReference type="InterPro" id="IPR000515">
    <property type="entry name" value="MetI-like"/>
</dbReference>
<dbReference type="InterPro" id="IPR035906">
    <property type="entry name" value="MetI-like_sf"/>
</dbReference>
<dbReference type="PANTHER" id="PTHR30193">
    <property type="entry name" value="ABC TRANSPORTER PERMEASE PROTEIN"/>
    <property type="match status" value="1"/>
</dbReference>
<evidence type="ECO:0000256" key="6">
    <source>
        <dbReference type="ARBA" id="ARBA00023136"/>
    </source>
</evidence>
<reference evidence="10" key="1">
    <citation type="submission" date="2014-12" db="EMBL/GenBank/DDBJ databases">
        <title>Genome sequence of Clostridium beijerinckii strain 59B.</title>
        <authorList>
            <person name="Little G.T."/>
            <person name="Minton N.P."/>
        </authorList>
    </citation>
    <scope>NUCLEOTIDE SEQUENCE [LARGE SCALE GENOMIC DNA]</scope>
    <source>
        <strain evidence="10">59B</strain>
    </source>
</reference>
<feature type="transmembrane region" description="Helical" evidence="7">
    <location>
        <begin position="112"/>
        <end position="132"/>
    </location>
</feature>
<evidence type="ECO:0000256" key="1">
    <source>
        <dbReference type="ARBA" id="ARBA00004651"/>
    </source>
</evidence>
<sequence length="296" mass="33036">MISIMKKNKIKENAVSMSFVLPALILVFTFVIIPFALSFYYSFMDYNILKPKAMSFVGLDNFKKVFTDTVFIKSIYNTFRFTIFVVPLQLGVALGLALLVNKKLKGIKLFRLAFFAPTVLSLVVISILWTFIYNPNNGLLNSILNSVGIASQPFLSDPTQAMYCIVFLSAWQGAGFQMMIFLAGLQDIPTYLYEAAEVDGASKYQQFLNITLPGLKNISVLLFLTITIGAVQLLIQPMMMTQGGPLNSTVTIVYEIYQTGYKYRNMGYGSAMAVVFTAIVLVIVLIQNKLIVSKED</sequence>
<comment type="similarity">
    <text evidence="7">Belongs to the binding-protein-dependent transport system permease family.</text>
</comment>
<dbReference type="STRING" id="1520.LF65_04369"/>
<keyword evidence="4 7" id="KW-0812">Transmembrane</keyword>
<dbReference type="Proteomes" id="UP000031866">
    <property type="component" value="Chromosome"/>
</dbReference>
<keyword evidence="2 7" id="KW-0813">Transport</keyword>
<proteinExistence type="inferred from homology"/>
<keyword evidence="3" id="KW-1003">Cell membrane</keyword>
<dbReference type="Pfam" id="PF00528">
    <property type="entry name" value="BPD_transp_1"/>
    <property type="match status" value="1"/>
</dbReference>
<name>A0A0B5QVD6_CLOBE</name>
<dbReference type="SUPFAM" id="SSF161098">
    <property type="entry name" value="MetI-like"/>
    <property type="match status" value="1"/>
</dbReference>
<accession>A0A0B5QVD6</accession>
<evidence type="ECO:0000256" key="2">
    <source>
        <dbReference type="ARBA" id="ARBA00022448"/>
    </source>
</evidence>
<feature type="transmembrane region" description="Helical" evidence="7">
    <location>
        <begin position="20"/>
        <end position="41"/>
    </location>
</feature>
<dbReference type="OrthoDB" id="9809173at2"/>
<dbReference type="PROSITE" id="PS50928">
    <property type="entry name" value="ABC_TM1"/>
    <property type="match status" value="1"/>
</dbReference>
<comment type="subcellular location">
    <subcellularLocation>
        <location evidence="1 7">Cell membrane</location>
        <topology evidence="1 7">Multi-pass membrane protein</topology>
    </subcellularLocation>
</comment>
<keyword evidence="5 7" id="KW-1133">Transmembrane helix</keyword>
<evidence type="ECO:0000256" key="5">
    <source>
        <dbReference type="ARBA" id="ARBA00022989"/>
    </source>
</evidence>